<reference evidence="2 3" key="1">
    <citation type="submission" date="2012-06" db="EMBL/GenBank/DDBJ databases">
        <title>Complete sequence of Thiocystis violascens DSM 198.</title>
        <authorList>
            <consortium name="US DOE Joint Genome Institute"/>
            <person name="Lucas S."/>
            <person name="Han J."/>
            <person name="Lapidus A."/>
            <person name="Cheng J.-F."/>
            <person name="Goodwin L."/>
            <person name="Pitluck S."/>
            <person name="Peters L."/>
            <person name="Ovchinnikova G."/>
            <person name="Teshima H."/>
            <person name="Detter J.C."/>
            <person name="Han C."/>
            <person name="Tapia R."/>
            <person name="Land M."/>
            <person name="Hauser L."/>
            <person name="Kyrpides N."/>
            <person name="Ivanova N."/>
            <person name="Pagani I."/>
            <person name="Vogl K."/>
            <person name="Liu Z."/>
            <person name="Frigaard N.-U."/>
            <person name="Bryant D."/>
            <person name="Woyke T."/>
        </authorList>
    </citation>
    <scope>NUCLEOTIDE SEQUENCE [LARGE SCALE GENOMIC DNA]</scope>
    <source>
        <strain evidence="3">ATCC 17096 / DSM 198 / 6111</strain>
    </source>
</reference>
<proteinExistence type="predicted"/>
<dbReference type="InterPro" id="IPR050177">
    <property type="entry name" value="Lipid_A_modif_metabolic_enz"/>
</dbReference>
<dbReference type="Proteomes" id="UP000006062">
    <property type="component" value="Chromosome"/>
</dbReference>
<evidence type="ECO:0000313" key="3">
    <source>
        <dbReference type="Proteomes" id="UP000006062"/>
    </source>
</evidence>
<dbReference type="Gene3D" id="3.40.50.720">
    <property type="entry name" value="NAD(P)-binding Rossmann-like Domain"/>
    <property type="match status" value="1"/>
</dbReference>
<dbReference type="KEGG" id="tvi:Thivi_0883"/>
<dbReference type="HOGENOM" id="CLU_007383_1_7_6"/>
<sequence length="293" mass="31887">MKVLLTGSSGFLGRYVLESLHRREIATLAIGRHPPAGPGADFIAVDLLAAPDFDALCRSAGVTHLIHLAWYAEHGQYWASPLNLRWTEASVRLVEAFCRAGGRQVVAAGTCAEYDWSHGYCREDATPLNPATLYGVAKDATRRLVSAVCDQAQIPCAWGRIFLPFGQGESSQRLIPSLIDVFQGRRLPFGVNATAYRDFLHASDVAEGFFALLHAGANGAYNVSSGEPVRIGELVRALAGYYDADPRPVLDLTTERQGEPRLLVGESLGLRAFGWKPQDSTMGHLLSGKQYVF</sequence>
<dbReference type="RefSeq" id="WP_014777409.1">
    <property type="nucleotide sequence ID" value="NC_018012.1"/>
</dbReference>
<evidence type="ECO:0000259" key="1">
    <source>
        <dbReference type="Pfam" id="PF01370"/>
    </source>
</evidence>
<dbReference type="CDD" id="cd08946">
    <property type="entry name" value="SDR_e"/>
    <property type="match status" value="1"/>
</dbReference>
<dbReference type="InterPro" id="IPR036291">
    <property type="entry name" value="NAD(P)-bd_dom_sf"/>
</dbReference>
<dbReference type="Pfam" id="PF01370">
    <property type="entry name" value="Epimerase"/>
    <property type="match status" value="1"/>
</dbReference>
<name>I3Y7F3_THIV6</name>
<dbReference type="SUPFAM" id="SSF51735">
    <property type="entry name" value="NAD(P)-binding Rossmann-fold domains"/>
    <property type="match status" value="1"/>
</dbReference>
<dbReference type="EMBL" id="CP003154">
    <property type="protein sequence ID" value="AFL72921.1"/>
    <property type="molecule type" value="Genomic_DNA"/>
</dbReference>
<dbReference type="InterPro" id="IPR001509">
    <property type="entry name" value="Epimerase_deHydtase"/>
</dbReference>
<dbReference type="PANTHER" id="PTHR43245">
    <property type="entry name" value="BIFUNCTIONAL POLYMYXIN RESISTANCE PROTEIN ARNA"/>
    <property type="match status" value="1"/>
</dbReference>
<dbReference type="OrthoDB" id="9803010at2"/>
<keyword evidence="3" id="KW-1185">Reference proteome</keyword>
<organism evidence="2 3">
    <name type="scientific">Thiocystis violascens (strain ATCC 17096 / DSM 198 / 6111)</name>
    <name type="common">Chromatium violascens</name>
    <dbReference type="NCBI Taxonomy" id="765911"/>
    <lineage>
        <taxon>Bacteria</taxon>
        <taxon>Pseudomonadati</taxon>
        <taxon>Pseudomonadota</taxon>
        <taxon>Gammaproteobacteria</taxon>
        <taxon>Chromatiales</taxon>
        <taxon>Chromatiaceae</taxon>
        <taxon>Thiocystis</taxon>
    </lineage>
</organism>
<dbReference type="PANTHER" id="PTHR43245:SF13">
    <property type="entry name" value="UDP-D-APIOSE_UDP-D-XYLOSE SYNTHASE 2"/>
    <property type="match status" value="1"/>
</dbReference>
<dbReference type="STRING" id="765911.Thivi_0883"/>
<feature type="domain" description="NAD-dependent epimerase/dehydratase" evidence="1">
    <location>
        <begin position="3"/>
        <end position="223"/>
    </location>
</feature>
<gene>
    <name evidence="2" type="ordered locus">Thivi_0883</name>
</gene>
<dbReference type="AlphaFoldDB" id="I3Y7F3"/>
<protein>
    <submittedName>
        <fullName evidence="2">Nucleoside-diphosphate-sugar epimerase</fullName>
    </submittedName>
</protein>
<evidence type="ECO:0000313" key="2">
    <source>
        <dbReference type="EMBL" id="AFL72921.1"/>
    </source>
</evidence>
<accession>I3Y7F3</accession>
<dbReference type="eggNOG" id="COG0451">
    <property type="taxonomic scope" value="Bacteria"/>
</dbReference>